<keyword evidence="1" id="KW-0472">Membrane</keyword>
<keyword evidence="3" id="KW-1185">Reference proteome</keyword>
<feature type="transmembrane region" description="Helical" evidence="1">
    <location>
        <begin position="51"/>
        <end position="70"/>
    </location>
</feature>
<feature type="transmembrane region" description="Helical" evidence="1">
    <location>
        <begin position="12"/>
        <end position="31"/>
    </location>
</feature>
<dbReference type="Proteomes" id="UP000823749">
    <property type="component" value="Chromosome 8"/>
</dbReference>
<protein>
    <submittedName>
        <fullName evidence="2">Uncharacterized protein</fullName>
    </submittedName>
</protein>
<reference evidence="2" key="1">
    <citation type="submission" date="2020-08" db="EMBL/GenBank/DDBJ databases">
        <title>Plant Genome Project.</title>
        <authorList>
            <person name="Zhang R.-G."/>
        </authorList>
    </citation>
    <scope>NUCLEOTIDE SEQUENCE</scope>
    <source>
        <strain evidence="2">WSP0</strain>
        <tissue evidence="2">Leaf</tissue>
    </source>
</reference>
<accession>A0AAV6JAB3</accession>
<proteinExistence type="predicted"/>
<dbReference type="EMBL" id="JACTNZ010000008">
    <property type="protein sequence ID" value="KAG5536863.1"/>
    <property type="molecule type" value="Genomic_DNA"/>
</dbReference>
<evidence type="ECO:0000256" key="1">
    <source>
        <dbReference type="SAM" id="Phobius"/>
    </source>
</evidence>
<comment type="caution">
    <text evidence="2">The sequence shown here is derived from an EMBL/GenBank/DDBJ whole genome shotgun (WGS) entry which is preliminary data.</text>
</comment>
<dbReference type="AlphaFoldDB" id="A0AAV6JAB3"/>
<evidence type="ECO:0000313" key="3">
    <source>
        <dbReference type="Proteomes" id="UP000823749"/>
    </source>
</evidence>
<name>A0AAV6JAB3_9ERIC</name>
<sequence length="79" mass="8424">MYDGALDYLCSCFYQFTYGLLLLLLSVVMVADSNSCSVLASCATVQSASSSVIPHLVVWGCQVVLMTVMLSKDANSSDS</sequence>
<gene>
    <name evidence="2" type="ORF">RHGRI_024335</name>
</gene>
<keyword evidence="1" id="KW-1133">Transmembrane helix</keyword>
<evidence type="ECO:0000313" key="2">
    <source>
        <dbReference type="EMBL" id="KAG5536863.1"/>
    </source>
</evidence>
<keyword evidence="1" id="KW-0812">Transmembrane</keyword>
<organism evidence="2 3">
    <name type="scientific">Rhododendron griersonianum</name>
    <dbReference type="NCBI Taxonomy" id="479676"/>
    <lineage>
        <taxon>Eukaryota</taxon>
        <taxon>Viridiplantae</taxon>
        <taxon>Streptophyta</taxon>
        <taxon>Embryophyta</taxon>
        <taxon>Tracheophyta</taxon>
        <taxon>Spermatophyta</taxon>
        <taxon>Magnoliopsida</taxon>
        <taxon>eudicotyledons</taxon>
        <taxon>Gunneridae</taxon>
        <taxon>Pentapetalae</taxon>
        <taxon>asterids</taxon>
        <taxon>Ericales</taxon>
        <taxon>Ericaceae</taxon>
        <taxon>Ericoideae</taxon>
        <taxon>Rhodoreae</taxon>
        <taxon>Rhododendron</taxon>
    </lineage>
</organism>